<dbReference type="Pfam" id="PF10724">
    <property type="entry name" value="DUF2516"/>
    <property type="match status" value="1"/>
</dbReference>
<dbReference type="InterPro" id="IPR019662">
    <property type="entry name" value="DUF2516"/>
</dbReference>
<dbReference type="KEGG" id="cluj:IAU68_01040"/>
<evidence type="ECO:0000313" key="3">
    <source>
        <dbReference type="EMBL" id="QNP90412.1"/>
    </source>
</evidence>
<evidence type="ECO:0000313" key="4">
    <source>
        <dbReference type="Proteomes" id="UP000516235"/>
    </source>
</evidence>
<proteinExistence type="predicted"/>
<sequence>MDTASVEQLVTIMRIPALTGQVLMLAVGLAGIAAAVMVGMTRSDAFEAAGRQSKGAWLGILVIASIAAALGLPFIAWIGAVAIGIYYFDVRPQIADILDGNGGW</sequence>
<dbReference type="Proteomes" id="UP000642876">
    <property type="component" value="Unassembled WGS sequence"/>
</dbReference>
<keyword evidence="1" id="KW-0812">Transmembrane</keyword>
<protein>
    <submittedName>
        <fullName evidence="3">DUF2516 family protein</fullName>
    </submittedName>
</protein>
<dbReference type="Proteomes" id="UP000516235">
    <property type="component" value="Chromosome"/>
</dbReference>
<reference evidence="4 5" key="1">
    <citation type="submission" date="2020-08" db="EMBL/GenBank/DDBJ databases">
        <title>novel species in genus Corynebacterium.</title>
        <authorList>
            <person name="Zhang G."/>
        </authorList>
    </citation>
    <scope>NUCLEOTIDE SEQUENCE [LARGE SCALE GENOMIC DNA]</scope>
    <source>
        <strain evidence="4 5">zg-917</strain>
        <strain evidence="3">Zg-917</strain>
    </source>
</reference>
<keyword evidence="5" id="KW-1185">Reference proteome</keyword>
<feature type="transmembrane region" description="Helical" evidence="1">
    <location>
        <begin position="60"/>
        <end position="88"/>
    </location>
</feature>
<organism evidence="3 4">
    <name type="scientific">Corynebacterium lujinxingii</name>
    <dbReference type="NCBI Taxonomy" id="2763010"/>
    <lineage>
        <taxon>Bacteria</taxon>
        <taxon>Bacillati</taxon>
        <taxon>Actinomycetota</taxon>
        <taxon>Actinomycetes</taxon>
        <taxon>Mycobacteriales</taxon>
        <taxon>Corynebacteriaceae</taxon>
        <taxon>Corynebacterium</taxon>
    </lineage>
</organism>
<dbReference type="EMBL" id="CP061032">
    <property type="protein sequence ID" value="QNP90412.1"/>
    <property type="molecule type" value="Genomic_DNA"/>
</dbReference>
<evidence type="ECO:0000256" key="1">
    <source>
        <dbReference type="SAM" id="Phobius"/>
    </source>
</evidence>
<dbReference type="RefSeq" id="WP_171193233.1">
    <property type="nucleotide sequence ID" value="NZ_CP061032.1"/>
</dbReference>
<dbReference type="EMBL" id="JACMYE010000008">
    <property type="protein sequence ID" value="MBC3179583.1"/>
    <property type="molecule type" value="Genomic_DNA"/>
</dbReference>
<evidence type="ECO:0000313" key="2">
    <source>
        <dbReference type="EMBL" id="MBC3179583.1"/>
    </source>
</evidence>
<keyword evidence="1" id="KW-0472">Membrane</keyword>
<name>A0A7H0JZE6_9CORY</name>
<keyword evidence="1" id="KW-1133">Transmembrane helix</keyword>
<feature type="transmembrane region" description="Helical" evidence="1">
    <location>
        <begin position="22"/>
        <end position="40"/>
    </location>
</feature>
<evidence type="ECO:0000313" key="5">
    <source>
        <dbReference type="Proteomes" id="UP000642876"/>
    </source>
</evidence>
<accession>A0A7H0JZE6</accession>
<dbReference type="AlphaFoldDB" id="A0A7H0JZE6"/>
<gene>
    <name evidence="2" type="ORF">H7348_09760</name>
    <name evidence="3" type="ORF">IAU68_01040</name>
</gene>